<accession>A0A8S3RXC3</accession>
<dbReference type="InterPro" id="IPR001073">
    <property type="entry name" value="C1q_dom"/>
</dbReference>
<dbReference type="Gene3D" id="2.60.120.40">
    <property type="match status" value="1"/>
</dbReference>
<dbReference type="AlphaFoldDB" id="A0A8S3RXC3"/>
<comment type="caution">
    <text evidence="2">The sequence shown here is derived from an EMBL/GenBank/DDBJ whole genome shotgun (WGS) entry which is preliminary data.</text>
</comment>
<dbReference type="SUPFAM" id="SSF49842">
    <property type="entry name" value="TNF-like"/>
    <property type="match status" value="1"/>
</dbReference>
<dbReference type="Proteomes" id="UP000683360">
    <property type="component" value="Unassembled WGS sequence"/>
</dbReference>
<keyword evidence="3" id="KW-1185">Reference proteome</keyword>
<reference evidence="2" key="1">
    <citation type="submission" date="2021-03" db="EMBL/GenBank/DDBJ databases">
        <authorList>
            <person name="Bekaert M."/>
        </authorList>
    </citation>
    <scope>NUCLEOTIDE SEQUENCE</scope>
</reference>
<evidence type="ECO:0000259" key="1">
    <source>
        <dbReference type="Pfam" id="PF00386"/>
    </source>
</evidence>
<dbReference type="EMBL" id="CAJPWZ010001169">
    <property type="protein sequence ID" value="CAG2209406.1"/>
    <property type="molecule type" value="Genomic_DNA"/>
</dbReference>
<feature type="domain" description="C1q" evidence="1">
    <location>
        <begin position="73"/>
        <end position="155"/>
    </location>
</feature>
<evidence type="ECO:0000313" key="2">
    <source>
        <dbReference type="EMBL" id="CAG2209406.1"/>
    </source>
</evidence>
<dbReference type="InterPro" id="IPR008983">
    <property type="entry name" value="Tumour_necrosis_fac-like_dom"/>
</dbReference>
<protein>
    <recommendedName>
        <fullName evidence="1">C1q domain-containing protein</fullName>
    </recommendedName>
</protein>
<organism evidence="2 3">
    <name type="scientific">Mytilus edulis</name>
    <name type="common">Blue mussel</name>
    <dbReference type="NCBI Taxonomy" id="6550"/>
    <lineage>
        <taxon>Eukaryota</taxon>
        <taxon>Metazoa</taxon>
        <taxon>Spiralia</taxon>
        <taxon>Lophotrochozoa</taxon>
        <taxon>Mollusca</taxon>
        <taxon>Bivalvia</taxon>
        <taxon>Autobranchia</taxon>
        <taxon>Pteriomorphia</taxon>
        <taxon>Mytilida</taxon>
        <taxon>Mytiloidea</taxon>
        <taxon>Mytilidae</taxon>
        <taxon>Mytilinae</taxon>
        <taxon>Mytilus</taxon>
    </lineage>
</organism>
<proteinExistence type="predicted"/>
<dbReference type="Pfam" id="PF00386">
    <property type="entry name" value="C1q"/>
    <property type="match status" value="1"/>
</dbReference>
<gene>
    <name evidence="2" type="ORF">MEDL_23539</name>
</gene>
<sequence>MFKIKSTAEKHVDSLHPNSTLGALKAQLNNINSRALLSVKSIGHTVYDVIFFPFRNDIVTLDGINDLSSIKYNGIFTCEHDGFYLVSFFITSNTNVCHMSLYQNSNRIARASKGSDPSNQTQSLLLILKLNTGDALSVRAERNVSDWGGIDSIFSAK</sequence>
<evidence type="ECO:0000313" key="3">
    <source>
        <dbReference type="Proteomes" id="UP000683360"/>
    </source>
</evidence>
<name>A0A8S3RXC3_MYTED</name>